<protein>
    <submittedName>
        <fullName evidence="1">N-acetyltransferase-related</fullName>
    </submittedName>
</protein>
<proteinExistence type="predicted"/>
<sequence>MTTIKQNLRYEFIHPKEKPQIIEFLKRNFYADEPLTEYIKVLDNPKSVKVLNEFSTKSIIENMSLLARTESGEIAGISLNSVKCKNDPKDEPVTDFLFGKIAKLLGFAYEDSKVFEKFPDIDCVISVDIISVDRKFQGQGIAKVLMDKTRQVIN</sequence>
<keyword evidence="2" id="KW-1185">Reference proteome</keyword>
<organism evidence="1 2">
    <name type="scientific">Holotrichia oblita</name>
    <name type="common">Chafer beetle</name>
    <dbReference type="NCBI Taxonomy" id="644536"/>
    <lineage>
        <taxon>Eukaryota</taxon>
        <taxon>Metazoa</taxon>
        <taxon>Ecdysozoa</taxon>
        <taxon>Arthropoda</taxon>
        <taxon>Hexapoda</taxon>
        <taxon>Insecta</taxon>
        <taxon>Pterygota</taxon>
        <taxon>Neoptera</taxon>
        <taxon>Endopterygota</taxon>
        <taxon>Coleoptera</taxon>
        <taxon>Polyphaga</taxon>
        <taxon>Scarabaeiformia</taxon>
        <taxon>Scarabaeidae</taxon>
        <taxon>Melolonthinae</taxon>
        <taxon>Holotrichia</taxon>
    </lineage>
</organism>
<accession>A0ACB9T9V0</accession>
<dbReference type="Proteomes" id="UP001056778">
    <property type="component" value="Chromosome 4"/>
</dbReference>
<dbReference type="EMBL" id="CM043018">
    <property type="protein sequence ID" value="KAI4463562.1"/>
    <property type="molecule type" value="Genomic_DNA"/>
</dbReference>
<name>A0ACB9T9V0_HOLOL</name>
<evidence type="ECO:0000313" key="1">
    <source>
        <dbReference type="EMBL" id="KAI4463562.1"/>
    </source>
</evidence>
<evidence type="ECO:0000313" key="2">
    <source>
        <dbReference type="Proteomes" id="UP001056778"/>
    </source>
</evidence>
<reference evidence="1" key="1">
    <citation type="submission" date="2022-04" db="EMBL/GenBank/DDBJ databases">
        <title>Chromosome-scale genome assembly of Holotrichia oblita Faldermann.</title>
        <authorList>
            <person name="Rongchong L."/>
        </authorList>
    </citation>
    <scope>NUCLEOTIDE SEQUENCE</scope>
    <source>
        <strain evidence="1">81SQS9</strain>
    </source>
</reference>
<gene>
    <name evidence="1" type="ORF">MML48_4g00010518</name>
</gene>
<comment type="caution">
    <text evidence="1">The sequence shown here is derived from an EMBL/GenBank/DDBJ whole genome shotgun (WGS) entry which is preliminary data.</text>
</comment>